<dbReference type="OMA" id="AVQHEWA"/>
<dbReference type="CDD" id="cd19051">
    <property type="entry name" value="LGIC_TM_cation"/>
    <property type="match status" value="1"/>
</dbReference>
<feature type="transmembrane region" description="Helical" evidence="5">
    <location>
        <begin position="264"/>
        <end position="287"/>
    </location>
</feature>
<feature type="domain" description="Neurotransmitter-gated ion-channel transmembrane" evidence="7">
    <location>
        <begin position="270"/>
        <end position="366"/>
    </location>
</feature>
<dbReference type="OrthoDB" id="6097796at2759"/>
<organism evidence="9">
    <name type="scientific">Caenorhabditis brenneri</name>
    <name type="common">Nematode worm</name>
    <dbReference type="NCBI Taxonomy" id="135651"/>
    <lineage>
        <taxon>Eukaryota</taxon>
        <taxon>Metazoa</taxon>
        <taxon>Ecdysozoa</taxon>
        <taxon>Nematoda</taxon>
        <taxon>Chromadorea</taxon>
        <taxon>Rhabditida</taxon>
        <taxon>Rhabditina</taxon>
        <taxon>Rhabditomorpha</taxon>
        <taxon>Rhabditoidea</taxon>
        <taxon>Rhabditidae</taxon>
        <taxon>Peloderinae</taxon>
        <taxon>Caenorhabditis</taxon>
    </lineage>
</organism>
<dbReference type="FunCoup" id="G0N9W0">
    <property type="interactions" value="71"/>
</dbReference>
<proteinExistence type="predicted"/>
<dbReference type="CDD" id="cd18989">
    <property type="entry name" value="LGIC_ECD_cation"/>
    <property type="match status" value="1"/>
</dbReference>
<evidence type="ECO:0000313" key="8">
    <source>
        <dbReference type="EMBL" id="EGT55995.1"/>
    </source>
</evidence>
<evidence type="ECO:0000256" key="4">
    <source>
        <dbReference type="ARBA" id="ARBA00023136"/>
    </source>
</evidence>
<dbReference type="GO" id="GO:0005230">
    <property type="term" value="F:extracellular ligand-gated monoatomic ion channel activity"/>
    <property type="evidence" value="ECO:0007669"/>
    <property type="project" value="InterPro"/>
</dbReference>
<evidence type="ECO:0000256" key="5">
    <source>
        <dbReference type="SAM" id="Phobius"/>
    </source>
</evidence>
<name>G0N9W0_CAEBE</name>
<evidence type="ECO:0000256" key="1">
    <source>
        <dbReference type="ARBA" id="ARBA00004141"/>
    </source>
</evidence>
<dbReference type="InterPro" id="IPR038050">
    <property type="entry name" value="Neuro_actylchol_rec"/>
</dbReference>
<dbReference type="PRINTS" id="PR00252">
    <property type="entry name" value="NRIONCHANNEL"/>
</dbReference>
<dbReference type="AlphaFoldDB" id="G0N9W0"/>
<keyword evidence="9" id="KW-1185">Reference proteome</keyword>
<keyword evidence="3 5" id="KW-1133">Transmembrane helix</keyword>
<dbReference type="Gene3D" id="1.20.58.390">
    <property type="entry name" value="Neurotransmitter-gated ion-channel transmembrane domain"/>
    <property type="match status" value="1"/>
</dbReference>
<evidence type="ECO:0000259" key="6">
    <source>
        <dbReference type="Pfam" id="PF02931"/>
    </source>
</evidence>
<dbReference type="FunFam" id="1.20.58.390:FF:000071">
    <property type="entry name" value="Ligand-Gated ion Channel"/>
    <property type="match status" value="1"/>
</dbReference>
<feature type="transmembrane region" description="Helical" evidence="5">
    <location>
        <begin position="299"/>
        <end position="319"/>
    </location>
</feature>
<dbReference type="InParanoid" id="G0N9W0"/>
<comment type="subcellular location">
    <subcellularLocation>
        <location evidence="1">Membrane</location>
        <topology evidence="1">Multi-pass membrane protein</topology>
    </subcellularLocation>
</comment>
<evidence type="ECO:0000259" key="7">
    <source>
        <dbReference type="Pfam" id="PF02932"/>
    </source>
</evidence>
<dbReference type="EMBL" id="GL379853">
    <property type="protein sequence ID" value="EGT55995.1"/>
    <property type="molecule type" value="Genomic_DNA"/>
</dbReference>
<dbReference type="eggNOG" id="KOG3645">
    <property type="taxonomic scope" value="Eukaryota"/>
</dbReference>
<dbReference type="SUPFAM" id="SSF90112">
    <property type="entry name" value="Neurotransmitter-gated ion-channel transmembrane pore"/>
    <property type="match status" value="1"/>
</dbReference>
<dbReference type="InterPro" id="IPR036719">
    <property type="entry name" value="Neuro-gated_channel_TM_sf"/>
</dbReference>
<sequence length="484" mass="55918">MDNETSAILNDIFNGYDKRVLPFVQGPVLVNMTIVLGILIELVSFEHSLKRLVKFGSEHWTSSETEITNAAVSKHDSETVNVKTKENQQLAAYVISHTQRWYDSRLVWDPSKYRGQREVIVPQNMVWIPKLFVYNSLESKDMLTENRADVRLYNNGRIKVRSIKNLDFHPRFQINIPQYVQAICRIQTQAFPFDCQFCAVALASPLLNVEEMIVNATQPPRDSYFTGNAEWFLFNVTVRHMTFEEEGESRVEIHYIFHLQRRPIYYITVIVAPTFLISALSILGIFSPGSNDGPRNEKVSLGLGSLLAMTVLLGIVAGAMPKSNDIPLLGYYILVVIVLCAVAVGISMAFLAVSRHYIHKEQMPSKRLLRFMFLNEYRKRRSTVFRGVHNYRFSQECDDLMYSKVPEIQSICMMMEEIADSHRSMRRKADMKANKKLIEREWARVFARFDYFFLVVFETLNLSALAVFLRVAWLPTPELRDQIL</sequence>
<dbReference type="GO" id="GO:0016020">
    <property type="term" value="C:membrane"/>
    <property type="evidence" value="ECO:0007669"/>
    <property type="project" value="UniProtKB-SubCell"/>
</dbReference>
<dbReference type="Gene3D" id="2.70.170.10">
    <property type="entry name" value="Neurotransmitter-gated ion-channel ligand-binding domain"/>
    <property type="match status" value="1"/>
</dbReference>
<dbReference type="GO" id="GO:0004888">
    <property type="term" value="F:transmembrane signaling receptor activity"/>
    <property type="evidence" value="ECO:0007669"/>
    <property type="project" value="InterPro"/>
</dbReference>
<dbReference type="Proteomes" id="UP000008068">
    <property type="component" value="Unassembled WGS sequence"/>
</dbReference>
<dbReference type="PANTHER" id="PTHR18945">
    <property type="entry name" value="NEUROTRANSMITTER GATED ION CHANNEL"/>
    <property type="match status" value="1"/>
</dbReference>
<protein>
    <submittedName>
        <fullName evidence="8">CBN-LGC-10 protein</fullName>
    </submittedName>
</protein>
<dbReference type="HOGENOM" id="CLU_018074_3_0_1"/>
<dbReference type="InterPro" id="IPR006202">
    <property type="entry name" value="Neur_chan_lig-bd"/>
</dbReference>
<keyword evidence="2 5" id="KW-0812">Transmembrane</keyword>
<feature type="domain" description="Neurotransmitter-gated ion-channel ligand-binding" evidence="6">
    <location>
        <begin position="84"/>
        <end position="263"/>
    </location>
</feature>
<reference evidence="9" key="1">
    <citation type="submission" date="2011-07" db="EMBL/GenBank/DDBJ databases">
        <authorList>
            <consortium name="Caenorhabditis brenneri Sequencing and Analysis Consortium"/>
            <person name="Wilson R.K."/>
        </authorList>
    </citation>
    <scope>NUCLEOTIDE SEQUENCE [LARGE SCALE GENOMIC DNA]</scope>
    <source>
        <strain evidence="9">PB2801</strain>
    </source>
</reference>
<dbReference type="SUPFAM" id="SSF63712">
    <property type="entry name" value="Nicotinic receptor ligand binding domain-like"/>
    <property type="match status" value="1"/>
</dbReference>
<dbReference type="Pfam" id="PF02932">
    <property type="entry name" value="Neur_chan_memb"/>
    <property type="match status" value="1"/>
</dbReference>
<feature type="transmembrane region" description="Helical" evidence="5">
    <location>
        <begin position="20"/>
        <end position="45"/>
    </location>
</feature>
<gene>
    <name evidence="8" type="primary">Cbn-lgc-10</name>
    <name evidence="8" type="ORF">CAEBREN_16154</name>
</gene>
<dbReference type="Pfam" id="PF02931">
    <property type="entry name" value="Neur_chan_LBD"/>
    <property type="match status" value="1"/>
</dbReference>
<dbReference type="STRING" id="135651.G0N9W0"/>
<feature type="transmembrane region" description="Helical" evidence="5">
    <location>
        <begin position="331"/>
        <end position="353"/>
    </location>
</feature>
<accession>G0N9W0</accession>
<feature type="transmembrane region" description="Helical" evidence="5">
    <location>
        <begin position="451"/>
        <end position="473"/>
    </location>
</feature>
<evidence type="ECO:0000313" key="9">
    <source>
        <dbReference type="Proteomes" id="UP000008068"/>
    </source>
</evidence>
<evidence type="ECO:0000256" key="3">
    <source>
        <dbReference type="ARBA" id="ARBA00022989"/>
    </source>
</evidence>
<dbReference type="InterPro" id="IPR006201">
    <property type="entry name" value="Neur_channel"/>
</dbReference>
<keyword evidence="4 5" id="KW-0472">Membrane</keyword>
<dbReference type="InterPro" id="IPR006029">
    <property type="entry name" value="Neurotrans-gated_channel_TM"/>
</dbReference>
<evidence type="ECO:0000256" key="2">
    <source>
        <dbReference type="ARBA" id="ARBA00022692"/>
    </source>
</evidence>
<dbReference type="InterPro" id="IPR036734">
    <property type="entry name" value="Neur_chan_lig-bd_sf"/>
</dbReference>
<dbReference type="FunFam" id="2.70.170.10:FF:000027">
    <property type="entry name" value="Ligand-Gated ion Channel"/>
    <property type="match status" value="1"/>
</dbReference>